<comment type="caution">
    <text evidence="2">The sequence shown here is derived from an EMBL/GenBank/DDBJ whole genome shotgun (WGS) entry which is preliminary data.</text>
</comment>
<dbReference type="InterPro" id="IPR036701">
    <property type="entry name" value="RraB-like_sf"/>
</dbReference>
<dbReference type="Pfam" id="PF06877">
    <property type="entry name" value="RraB"/>
    <property type="match status" value="1"/>
</dbReference>
<proteinExistence type="predicted"/>
<evidence type="ECO:0000259" key="1">
    <source>
        <dbReference type="Pfam" id="PF06877"/>
    </source>
</evidence>
<dbReference type="SUPFAM" id="SSF89946">
    <property type="entry name" value="Hypothetical protein VC0424"/>
    <property type="match status" value="1"/>
</dbReference>
<gene>
    <name evidence="2" type="ORF">FS935_00650</name>
</gene>
<name>A0A5C6WA48_9BACI</name>
<feature type="domain" description="Regulator of ribonuclease activity B" evidence="1">
    <location>
        <begin position="10"/>
        <end position="107"/>
    </location>
</feature>
<dbReference type="Gene3D" id="3.30.70.970">
    <property type="entry name" value="RraB-like"/>
    <property type="match status" value="1"/>
</dbReference>
<reference evidence="2 3" key="1">
    <citation type="journal article" date="2005" name="Int. J. Syst. Evol. Microbiol.">
        <title>Bacillus litoralis sp. nov., isolated from a tidal flat of the Yellow Sea in Korea.</title>
        <authorList>
            <person name="Yoon J.H."/>
            <person name="Oh T.K."/>
        </authorList>
    </citation>
    <scope>NUCLEOTIDE SEQUENCE [LARGE SCALE GENOMIC DNA]</scope>
    <source>
        <strain evidence="2 3">SW-211</strain>
    </source>
</reference>
<dbReference type="Proteomes" id="UP000321363">
    <property type="component" value="Unassembled WGS sequence"/>
</dbReference>
<dbReference type="RefSeq" id="WP_146945610.1">
    <property type="nucleotide sequence ID" value="NZ_VOQF01000001.1"/>
</dbReference>
<sequence length="111" mass="12913">MKLFSKKFPNDEDGQVLKMLYKQGVDFKEPQDVDFFIAVPDKKSGEAVLKALSDDGFNCELEQDDETEEWTCYCFIKMLLNHEDIIDIQKRLDELSKPYDGYTDGWGLMVD</sequence>
<evidence type="ECO:0000313" key="3">
    <source>
        <dbReference type="Proteomes" id="UP000321363"/>
    </source>
</evidence>
<protein>
    <submittedName>
        <fullName evidence="2">Ribonuclease E inhibitor RraB</fullName>
    </submittedName>
</protein>
<accession>A0A5C6WA48</accession>
<dbReference type="EMBL" id="VOQF01000001">
    <property type="protein sequence ID" value="TXC92749.1"/>
    <property type="molecule type" value="Genomic_DNA"/>
</dbReference>
<organism evidence="2 3">
    <name type="scientific">Metabacillus litoralis</name>
    <dbReference type="NCBI Taxonomy" id="152268"/>
    <lineage>
        <taxon>Bacteria</taxon>
        <taxon>Bacillati</taxon>
        <taxon>Bacillota</taxon>
        <taxon>Bacilli</taxon>
        <taxon>Bacillales</taxon>
        <taxon>Bacillaceae</taxon>
        <taxon>Metabacillus</taxon>
    </lineage>
</organism>
<dbReference type="OrthoDB" id="215572at2"/>
<dbReference type="InterPro" id="IPR009671">
    <property type="entry name" value="RraB_dom"/>
</dbReference>
<keyword evidence="3" id="KW-1185">Reference proteome</keyword>
<evidence type="ECO:0000313" key="2">
    <source>
        <dbReference type="EMBL" id="TXC92749.1"/>
    </source>
</evidence>
<dbReference type="AlphaFoldDB" id="A0A5C6WA48"/>